<evidence type="ECO:0000313" key="2">
    <source>
        <dbReference type="EMBL" id="MBW79144.1"/>
    </source>
</evidence>
<organism evidence="2">
    <name type="scientific">Anopheles darlingi</name>
    <name type="common">Mosquito</name>
    <dbReference type="NCBI Taxonomy" id="43151"/>
    <lineage>
        <taxon>Eukaryota</taxon>
        <taxon>Metazoa</taxon>
        <taxon>Ecdysozoa</taxon>
        <taxon>Arthropoda</taxon>
        <taxon>Hexapoda</taxon>
        <taxon>Insecta</taxon>
        <taxon>Pterygota</taxon>
        <taxon>Neoptera</taxon>
        <taxon>Endopterygota</taxon>
        <taxon>Diptera</taxon>
        <taxon>Nematocera</taxon>
        <taxon>Culicoidea</taxon>
        <taxon>Culicidae</taxon>
        <taxon>Anophelinae</taxon>
        <taxon>Anopheles</taxon>
    </lineage>
</organism>
<sequence>MSLRMRMVVVLVRLAHSRLPHSEDRTRQAASYRMKQLNHTVDRAHCPIPLVVPRQADARCRHPFGPVVRPPGSFALR</sequence>
<feature type="chain" id="PRO_5014831225" evidence="1">
    <location>
        <begin position="18"/>
        <end position="77"/>
    </location>
</feature>
<keyword evidence="1" id="KW-0732">Signal</keyword>
<feature type="signal peptide" evidence="1">
    <location>
        <begin position="1"/>
        <end position="17"/>
    </location>
</feature>
<name>A0A2M4DNM3_ANODA</name>
<reference evidence="2" key="1">
    <citation type="submission" date="2018-01" db="EMBL/GenBank/DDBJ databases">
        <title>An insight into the sialome of Amazonian anophelines.</title>
        <authorList>
            <person name="Ribeiro J.M."/>
            <person name="Scarpassa V."/>
            <person name="Calvo E."/>
        </authorList>
    </citation>
    <scope>NUCLEOTIDE SEQUENCE</scope>
</reference>
<accession>A0A2M4DNM3</accession>
<protein>
    <submittedName>
        <fullName evidence="2">Putative secreted protein</fullName>
    </submittedName>
</protein>
<evidence type="ECO:0000256" key="1">
    <source>
        <dbReference type="SAM" id="SignalP"/>
    </source>
</evidence>
<dbReference type="EMBL" id="GGFL01014966">
    <property type="protein sequence ID" value="MBW79144.1"/>
    <property type="molecule type" value="Transcribed_RNA"/>
</dbReference>
<dbReference type="AlphaFoldDB" id="A0A2M4DNM3"/>
<proteinExistence type="predicted"/>